<feature type="compositionally biased region" description="Basic and acidic residues" evidence="1">
    <location>
        <begin position="246"/>
        <end position="256"/>
    </location>
</feature>
<feature type="compositionally biased region" description="Basic and acidic residues" evidence="1">
    <location>
        <begin position="370"/>
        <end position="387"/>
    </location>
</feature>
<organism evidence="2 3">
    <name type="scientific">Symbiodinium necroappetens</name>
    <dbReference type="NCBI Taxonomy" id="1628268"/>
    <lineage>
        <taxon>Eukaryota</taxon>
        <taxon>Sar</taxon>
        <taxon>Alveolata</taxon>
        <taxon>Dinophyceae</taxon>
        <taxon>Suessiales</taxon>
        <taxon>Symbiodiniaceae</taxon>
        <taxon>Symbiodinium</taxon>
    </lineage>
</organism>
<dbReference type="Proteomes" id="UP000601435">
    <property type="component" value="Unassembled WGS sequence"/>
</dbReference>
<gene>
    <name evidence="2" type="ORF">SNEC2469_LOCUS3820</name>
</gene>
<dbReference type="AlphaFoldDB" id="A0A812KV77"/>
<proteinExistence type="predicted"/>
<name>A0A812KV77_9DINO</name>
<feature type="region of interest" description="Disordered" evidence="1">
    <location>
        <begin position="241"/>
        <end position="292"/>
    </location>
</feature>
<protein>
    <submittedName>
        <fullName evidence="2">Uncharacterized protein</fullName>
    </submittedName>
</protein>
<feature type="region of interest" description="Disordered" evidence="1">
    <location>
        <begin position="341"/>
        <end position="387"/>
    </location>
</feature>
<sequence length="387" mass="43227">MWHCPFPGDSACCVVSLWSECLTTPRATAQNRLCLYSIPTWEVERVALTLSGLLGIAEGFLLMTSFPVDERKSMSVTRCIPFMSTLAPQQKSTLMIKLGWARQMWRSAIDCSPFMRTLALVDRKQFRTFSAIGPPVPVQLVFSQDALRSSGCVMKCAGDAELLDAEQLHKLTQMLIDRFGCTSPATLDRIGHVYVYVVATSGRLEQGLAELEFRGYVAAVRASGDFSQCDESGIKPELDSFEESAWDQHEHEDWRELSTTQKPAEAVPGKKTRGGQRKRPTRKADSMESSFHLSFEGKHPKAAVNMFLFRYTGRDVIKDEDFGTAAKRDPMASNAVCTSRRGEAEQSTSAKLANQAAEHLPPTMRVVKYHTRETKSQREDLRNSGQL</sequence>
<keyword evidence="3" id="KW-1185">Reference proteome</keyword>
<evidence type="ECO:0000313" key="2">
    <source>
        <dbReference type="EMBL" id="CAE7234350.1"/>
    </source>
</evidence>
<feature type="non-terminal residue" evidence="2">
    <location>
        <position position="1"/>
    </location>
</feature>
<feature type="compositionally biased region" description="Basic residues" evidence="1">
    <location>
        <begin position="270"/>
        <end position="281"/>
    </location>
</feature>
<dbReference type="OrthoDB" id="6605928at2759"/>
<dbReference type="EMBL" id="CAJNJA010008244">
    <property type="protein sequence ID" value="CAE7234350.1"/>
    <property type="molecule type" value="Genomic_DNA"/>
</dbReference>
<evidence type="ECO:0000256" key="1">
    <source>
        <dbReference type="SAM" id="MobiDB-lite"/>
    </source>
</evidence>
<reference evidence="2" key="1">
    <citation type="submission" date="2021-02" db="EMBL/GenBank/DDBJ databases">
        <authorList>
            <person name="Dougan E. K."/>
            <person name="Rhodes N."/>
            <person name="Thang M."/>
            <person name="Chan C."/>
        </authorList>
    </citation>
    <scope>NUCLEOTIDE SEQUENCE</scope>
</reference>
<evidence type="ECO:0000313" key="3">
    <source>
        <dbReference type="Proteomes" id="UP000601435"/>
    </source>
</evidence>
<comment type="caution">
    <text evidence="2">The sequence shown here is derived from an EMBL/GenBank/DDBJ whole genome shotgun (WGS) entry which is preliminary data.</text>
</comment>
<accession>A0A812KV77</accession>